<feature type="domain" description="Core-binding (CB)" evidence="6">
    <location>
        <begin position="74"/>
        <end position="157"/>
    </location>
</feature>
<dbReference type="GO" id="GO:0015074">
    <property type="term" value="P:DNA integration"/>
    <property type="evidence" value="ECO:0007669"/>
    <property type="project" value="UniProtKB-KW"/>
</dbReference>
<dbReference type="InterPro" id="IPR050090">
    <property type="entry name" value="Tyrosine_recombinase_XerCD"/>
</dbReference>
<accession>A0A4Y3WX72</accession>
<dbReference type="InterPro" id="IPR011010">
    <property type="entry name" value="DNA_brk_join_enz"/>
</dbReference>
<dbReference type="GO" id="GO:0006310">
    <property type="term" value="P:DNA recombination"/>
    <property type="evidence" value="ECO:0007669"/>
    <property type="project" value="UniProtKB-KW"/>
</dbReference>
<dbReference type="PANTHER" id="PTHR30349">
    <property type="entry name" value="PHAGE INTEGRASE-RELATED"/>
    <property type="match status" value="1"/>
</dbReference>
<proteinExistence type="predicted"/>
<dbReference type="Pfam" id="PF00589">
    <property type="entry name" value="Phage_integrase"/>
    <property type="match status" value="1"/>
</dbReference>
<gene>
    <name evidence="7" type="ORF">PHY01_51440</name>
</gene>
<evidence type="ECO:0000259" key="5">
    <source>
        <dbReference type="PROSITE" id="PS51898"/>
    </source>
</evidence>
<dbReference type="InterPro" id="IPR002104">
    <property type="entry name" value="Integrase_catalytic"/>
</dbReference>
<dbReference type="OrthoDB" id="9805859at2"/>
<dbReference type="PROSITE" id="PS51900">
    <property type="entry name" value="CB"/>
    <property type="match status" value="1"/>
</dbReference>
<feature type="domain" description="Tyr recombinase" evidence="5">
    <location>
        <begin position="178"/>
        <end position="395"/>
    </location>
</feature>
<keyword evidence="2 4" id="KW-0238">DNA-binding</keyword>
<keyword evidence="3" id="KW-0233">DNA recombination</keyword>
<keyword evidence="8" id="KW-1185">Reference proteome</keyword>
<dbReference type="GO" id="GO:0003677">
    <property type="term" value="F:DNA binding"/>
    <property type="evidence" value="ECO:0007669"/>
    <property type="project" value="UniProtKB-UniRule"/>
</dbReference>
<dbReference type="InterPro" id="IPR010998">
    <property type="entry name" value="Integrase_recombinase_N"/>
</dbReference>
<evidence type="ECO:0000256" key="2">
    <source>
        <dbReference type="ARBA" id="ARBA00023125"/>
    </source>
</evidence>
<keyword evidence="1" id="KW-0229">DNA integration</keyword>
<organism evidence="7 8">
    <name type="scientific">Pseudonocardia hydrocarbonoxydans</name>
    <dbReference type="NCBI Taxonomy" id="76726"/>
    <lineage>
        <taxon>Bacteria</taxon>
        <taxon>Bacillati</taxon>
        <taxon>Actinomycetota</taxon>
        <taxon>Actinomycetes</taxon>
        <taxon>Pseudonocardiales</taxon>
        <taxon>Pseudonocardiaceae</taxon>
        <taxon>Pseudonocardia</taxon>
    </lineage>
</organism>
<dbReference type="InterPro" id="IPR044068">
    <property type="entry name" value="CB"/>
</dbReference>
<evidence type="ECO:0000256" key="4">
    <source>
        <dbReference type="PROSITE-ProRule" id="PRU01248"/>
    </source>
</evidence>
<dbReference type="SUPFAM" id="SSF56349">
    <property type="entry name" value="DNA breaking-rejoining enzymes"/>
    <property type="match status" value="1"/>
</dbReference>
<evidence type="ECO:0000259" key="6">
    <source>
        <dbReference type="PROSITE" id="PS51900"/>
    </source>
</evidence>
<dbReference type="Pfam" id="PF14659">
    <property type="entry name" value="Phage_int_SAM_3"/>
    <property type="match status" value="1"/>
</dbReference>
<evidence type="ECO:0000313" key="7">
    <source>
        <dbReference type="EMBL" id="GEC22861.1"/>
    </source>
</evidence>
<dbReference type="EMBL" id="BJNG01000061">
    <property type="protein sequence ID" value="GEC22861.1"/>
    <property type="molecule type" value="Genomic_DNA"/>
</dbReference>
<comment type="caution">
    <text evidence="7">The sequence shown here is derived from an EMBL/GenBank/DDBJ whole genome shotgun (WGS) entry which is preliminary data.</text>
</comment>
<dbReference type="PROSITE" id="PS51898">
    <property type="entry name" value="TYR_RECOMBINASE"/>
    <property type="match status" value="1"/>
</dbReference>
<evidence type="ECO:0000256" key="3">
    <source>
        <dbReference type="ARBA" id="ARBA00023172"/>
    </source>
</evidence>
<dbReference type="PANTHER" id="PTHR30349:SF91">
    <property type="entry name" value="INTA PROTEIN"/>
    <property type="match status" value="1"/>
</dbReference>
<dbReference type="RefSeq" id="WP_141282727.1">
    <property type="nucleotide sequence ID" value="NZ_BAAARZ010000086.1"/>
</dbReference>
<dbReference type="Gene3D" id="1.10.443.10">
    <property type="entry name" value="Intergrase catalytic core"/>
    <property type="match status" value="1"/>
</dbReference>
<sequence length="408" mass="45199">MTAPKRSREPNGASSIYLGKDGFWHGRVTVGVKDDGKPDRRHVMRKAKADVIKAVRELERGRETGRVRSTGRSSTVGEWLTHWVENIAAPAVKRNTLDGYRVAVNVHLVPGIGAHRLDRLEPEHLERLYAKMLRAGSSPGTANQAHRTIRTALGEAERRGKITRNVAALAKAPRPVEVEVEPYTVDEIQQLLKVAGARRNGARWAIALALGLRQGEVLGLRWSDVDMDSGTLWVRRGRLRPRYEHGCGSTCGKKAGYCPNRLQVRPETDDTKSRAGRRAIGLPDELLELLRLHEVEQSRERTTAAQLWRDTGYVFTTPRGEPVIPNTDYHQWKRLLADAGLRDGRLHDARHTAATVLLILGVPERAVMGLMGWSTTAMAARYQHITGSIRSDVAGRVGGLIWGPAAGK</sequence>
<dbReference type="AlphaFoldDB" id="A0A4Y3WX72"/>
<dbReference type="InterPro" id="IPR013762">
    <property type="entry name" value="Integrase-like_cat_sf"/>
</dbReference>
<evidence type="ECO:0000256" key="1">
    <source>
        <dbReference type="ARBA" id="ARBA00022908"/>
    </source>
</evidence>
<dbReference type="Gene3D" id="1.10.150.130">
    <property type="match status" value="1"/>
</dbReference>
<name>A0A4Y3WX72_9PSEU</name>
<dbReference type="Proteomes" id="UP000320338">
    <property type="component" value="Unassembled WGS sequence"/>
</dbReference>
<reference evidence="7 8" key="1">
    <citation type="submission" date="2019-06" db="EMBL/GenBank/DDBJ databases">
        <title>Whole genome shotgun sequence of Pseudonocardia hydrocarbonoxydans NBRC 14498.</title>
        <authorList>
            <person name="Hosoyama A."/>
            <person name="Uohara A."/>
            <person name="Ohji S."/>
            <person name="Ichikawa N."/>
        </authorList>
    </citation>
    <scope>NUCLEOTIDE SEQUENCE [LARGE SCALE GENOMIC DNA]</scope>
    <source>
        <strain evidence="7 8">NBRC 14498</strain>
    </source>
</reference>
<dbReference type="CDD" id="cd01189">
    <property type="entry name" value="INT_ICEBs1_C_like"/>
    <property type="match status" value="1"/>
</dbReference>
<dbReference type="InterPro" id="IPR004107">
    <property type="entry name" value="Integrase_SAM-like_N"/>
</dbReference>
<evidence type="ECO:0000313" key="8">
    <source>
        <dbReference type="Proteomes" id="UP000320338"/>
    </source>
</evidence>
<protein>
    <submittedName>
        <fullName evidence="7">Site-specific integrase</fullName>
    </submittedName>
</protein>